<dbReference type="GO" id="GO:0000049">
    <property type="term" value="F:tRNA binding"/>
    <property type="evidence" value="ECO:0007669"/>
    <property type="project" value="UniProtKB-KW"/>
</dbReference>
<dbReference type="CDD" id="cd01667">
    <property type="entry name" value="TGS_ThrRS"/>
    <property type="match status" value="1"/>
</dbReference>
<comment type="cofactor">
    <cofactor evidence="14">
        <name>Zn(2+)</name>
        <dbReference type="ChEBI" id="CHEBI:29105"/>
    </cofactor>
    <text evidence="14">Binds 1 zinc ion per subunit.</text>
</comment>
<comment type="caution">
    <text evidence="17">The sequence shown here is derived from an EMBL/GenBank/DDBJ whole genome shotgun (WGS) entry which is preliminary data.</text>
</comment>
<dbReference type="Gene3D" id="3.30.54.20">
    <property type="match status" value="1"/>
</dbReference>
<dbReference type="RefSeq" id="WP_155480056.1">
    <property type="nucleotide sequence ID" value="NZ_WNKV01000010.1"/>
</dbReference>
<dbReference type="Pfam" id="PF03129">
    <property type="entry name" value="HGTP_anticodon"/>
    <property type="match status" value="1"/>
</dbReference>
<protein>
    <recommendedName>
        <fullName evidence="14">Threonine--tRNA ligase</fullName>
        <ecNumber evidence="14">6.1.1.3</ecNumber>
    </recommendedName>
    <alternativeName>
        <fullName evidence="14">Threonyl-tRNA synthetase</fullName>
        <shortName evidence="14">ThrRS</shortName>
    </alternativeName>
</protein>
<keyword evidence="9 14" id="KW-0067">ATP-binding</keyword>
<dbReference type="FunFam" id="3.10.20.30:FF:000005">
    <property type="entry name" value="Threonine--tRNA ligase"/>
    <property type="match status" value="1"/>
</dbReference>
<accession>A0A9X4XLG6</accession>
<evidence type="ECO:0000313" key="17">
    <source>
        <dbReference type="EMBL" id="MTW17310.1"/>
    </source>
</evidence>
<dbReference type="SUPFAM" id="SSF55186">
    <property type="entry name" value="ThrRS/AlaRS common domain"/>
    <property type="match status" value="1"/>
</dbReference>
<evidence type="ECO:0000256" key="11">
    <source>
        <dbReference type="ARBA" id="ARBA00022917"/>
    </source>
</evidence>
<dbReference type="SMART" id="SM00863">
    <property type="entry name" value="tRNA_SAD"/>
    <property type="match status" value="1"/>
</dbReference>
<dbReference type="Gene3D" id="3.40.50.800">
    <property type="entry name" value="Anticodon-binding domain"/>
    <property type="match status" value="1"/>
</dbReference>
<dbReference type="EMBL" id="WNKV01000010">
    <property type="protein sequence ID" value="MTW17310.1"/>
    <property type="molecule type" value="Genomic_DNA"/>
</dbReference>
<dbReference type="Pfam" id="PF02824">
    <property type="entry name" value="TGS"/>
    <property type="match status" value="1"/>
</dbReference>
<dbReference type="GO" id="GO:0005829">
    <property type="term" value="C:cytosol"/>
    <property type="evidence" value="ECO:0007669"/>
    <property type="project" value="TreeGrafter"/>
</dbReference>
<dbReference type="InterPro" id="IPR006195">
    <property type="entry name" value="aa-tRNA-synth_II"/>
</dbReference>
<dbReference type="Proteomes" id="UP000438991">
    <property type="component" value="Unassembled WGS sequence"/>
</dbReference>
<dbReference type="SUPFAM" id="SSF52954">
    <property type="entry name" value="Class II aaRS ABD-related"/>
    <property type="match status" value="1"/>
</dbReference>
<dbReference type="InterPro" id="IPR018163">
    <property type="entry name" value="Thr/Ala-tRNA-synth_IIc_edit"/>
</dbReference>
<dbReference type="Gene3D" id="3.10.20.30">
    <property type="match status" value="1"/>
</dbReference>
<dbReference type="Pfam" id="PF07973">
    <property type="entry name" value="tRNA_SAD"/>
    <property type="match status" value="1"/>
</dbReference>
<dbReference type="InterPro" id="IPR004095">
    <property type="entry name" value="TGS"/>
</dbReference>
<evidence type="ECO:0000259" key="15">
    <source>
        <dbReference type="PROSITE" id="PS50862"/>
    </source>
</evidence>
<evidence type="ECO:0000259" key="16">
    <source>
        <dbReference type="PROSITE" id="PS51880"/>
    </source>
</evidence>
<dbReference type="GO" id="GO:0006435">
    <property type="term" value="P:threonyl-tRNA aminoacylation"/>
    <property type="evidence" value="ECO:0007669"/>
    <property type="project" value="UniProtKB-UniRule"/>
</dbReference>
<keyword evidence="11 14" id="KW-0648">Protein biosynthesis</keyword>
<dbReference type="InterPro" id="IPR002320">
    <property type="entry name" value="Thr-tRNA-ligase_IIa"/>
</dbReference>
<dbReference type="Gene3D" id="3.30.930.10">
    <property type="entry name" value="Bira Bifunctional Protein, Domain 2"/>
    <property type="match status" value="1"/>
</dbReference>
<dbReference type="CDD" id="cd00771">
    <property type="entry name" value="ThrRS_core"/>
    <property type="match status" value="1"/>
</dbReference>
<dbReference type="InterPro" id="IPR045864">
    <property type="entry name" value="aa-tRNA-synth_II/BPL/LPL"/>
</dbReference>
<evidence type="ECO:0000256" key="3">
    <source>
        <dbReference type="ARBA" id="ARBA00022490"/>
    </source>
</evidence>
<keyword evidence="4 14" id="KW-0820">tRNA-binding</keyword>
<dbReference type="InterPro" id="IPR012676">
    <property type="entry name" value="TGS-like"/>
</dbReference>
<keyword evidence="8 14" id="KW-0862">Zinc</keyword>
<dbReference type="InterPro" id="IPR004154">
    <property type="entry name" value="Anticodon-bd"/>
</dbReference>
<keyword evidence="3 14" id="KW-0963">Cytoplasm</keyword>
<evidence type="ECO:0000256" key="2">
    <source>
        <dbReference type="ARBA" id="ARBA00011738"/>
    </source>
</evidence>
<organism evidence="17 18">
    <name type="scientific">Rhodoplanes serenus</name>
    <dbReference type="NCBI Taxonomy" id="200615"/>
    <lineage>
        <taxon>Bacteria</taxon>
        <taxon>Pseudomonadati</taxon>
        <taxon>Pseudomonadota</taxon>
        <taxon>Alphaproteobacteria</taxon>
        <taxon>Hyphomicrobiales</taxon>
        <taxon>Nitrobacteraceae</taxon>
        <taxon>Rhodoplanes</taxon>
    </lineage>
</organism>
<evidence type="ECO:0000256" key="13">
    <source>
        <dbReference type="ARBA" id="ARBA00049515"/>
    </source>
</evidence>
<comment type="subcellular location">
    <subcellularLocation>
        <location evidence="14">Cytoplasm</location>
    </subcellularLocation>
</comment>
<dbReference type="InterPro" id="IPR002314">
    <property type="entry name" value="aa-tRNA-synt_IIb"/>
</dbReference>
<feature type="binding site" evidence="14">
    <location>
        <position position="390"/>
    </location>
    <ligand>
        <name>Zn(2+)</name>
        <dbReference type="ChEBI" id="CHEBI:29105"/>
        <note>catalytic</note>
    </ligand>
</feature>
<evidence type="ECO:0000256" key="10">
    <source>
        <dbReference type="ARBA" id="ARBA00022884"/>
    </source>
</evidence>
<evidence type="ECO:0000256" key="9">
    <source>
        <dbReference type="ARBA" id="ARBA00022840"/>
    </source>
</evidence>
<evidence type="ECO:0000256" key="14">
    <source>
        <dbReference type="HAMAP-Rule" id="MF_00184"/>
    </source>
</evidence>
<dbReference type="Pfam" id="PF00587">
    <property type="entry name" value="tRNA-synt_2b"/>
    <property type="match status" value="1"/>
</dbReference>
<dbReference type="GO" id="GO:0046872">
    <property type="term" value="F:metal ion binding"/>
    <property type="evidence" value="ECO:0007669"/>
    <property type="project" value="UniProtKB-KW"/>
</dbReference>
<evidence type="ECO:0000313" key="18">
    <source>
        <dbReference type="Proteomes" id="UP000438991"/>
    </source>
</evidence>
<dbReference type="InterPro" id="IPR012947">
    <property type="entry name" value="tRNA_SAD"/>
</dbReference>
<keyword evidence="10 14" id="KW-0694">RNA-binding</keyword>
<comment type="caution">
    <text evidence="14">Lacks conserved residue(s) required for the propagation of feature annotation.</text>
</comment>
<reference evidence="17 18" key="1">
    <citation type="submission" date="2019-11" db="EMBL/GenBank/DDBJ databases">
        <title>Whole-genome sequence of Rhodoplanes serenus DSM 18633, type strain.</title>
        <authorList>
            <person name="Kyndt J.A."/>
            <person name="Meyer T.E."/>
        </authorList>
    </citation>
    <scope>NUCLEOTIDE SEQUENCE [LARGE SCALE GENOMIC DNA]</scope>
    <source>
        <strain evidence="17 18">DSM 18633</strain>
    </source>
</reference>
<dbReference type="FunFam" id="3.30.54.20:FF:000002">
    <property type="entry name" value="Threonine--tRNA ligase"/>
    <property type="match status" value="1"/>
</dbReference>
<dbReference type="SUPFAM" id="SSF81271">
    <property type="entry name" value="TGS-like"/>
    <property type="match status" value="1"/>
</dbReference>
<dbReference type="EC" id="6.1.1.3" evidence="14"/>
<dbReference type="InterPro" id="IPR047246">
    <property type="entry name" value="ThrRS_anticodon"/>
</dbReference>
<sequence>MVALTFPDGARREFPDGITGLDIAKGISPSLAKRTVAMALDGVLADLTDPIDRDARIEFVSRDDPRALELIRHDAAHVMAEAVQALWPGTQVTIGPVIQNGFYYDFFRNEPFTPDDFAAIEKKMKEIIARDRPFTKEVWSRDEAKRVFDEKGESFKVELVDAIPEDQSIKIYKQGDWFDLCRGPHMTSTGKIGTAFKLMKVAGAYWRGDHRNPMLTRIYGTAWAKQEDLDAYLKQIEEAEKRDHRRLGRELDLFHFQEEGPGVVFWHAKGWSMFQSVIAYMRRRLAADYDEVNAPQMLDKSLWETSGHWEWYRENMFAAQSAGDEAEDKRWFAIKPMNCPGHVQIFKHGLKSYRDLPIRLAEFGVVHRYEPSGAMHGLMRVRGFTQDDAHIFCNEDQLADECLKINDLILTTYADFGFEADLVVKLSTRPEKRVGSDASWDHAEAVMATVLETIRAQSDGRINTEVNPGEGAFYGPKFEYVLRDAIGRDWQCGTTQVDFNLPERFGAFYIDADGQKKTPVMVHRAICGSMERFLGILIEHHAGHFPLWLAPVQAVVATITSDGDDYAREVVEAARRLGLRVQIDLRNEKINYKVREHSVAKVPVLLVVGKKEAAERAVSIRRLGSDRQSVTPLDQALAALVDEAVPPDLKRAATTATA</sequence>
<keyword evidence="6 14" id="KW-0479">Metal-binding</keyword>
<dbReference type="InterPro" id="IPR033728">
    <property type="entry name" value="ThrRS_core"/>
</dbReference>
<dbReference type="CDD" id="cd00860">
    <property type="entry name" value="ThrRS_anticodon"/>
    <property type="match status" value="1"/>
</dbReference>
<feature type="binding site" evidence="14">
    <location>
        <position position="523"/>
    </location>
    <ligand>
        <name>Zn(2+)</name>
        <dbReference type="ChEBI" id="CHEBI:29105"/>
        <note>catalytic</note>
    </ligand>
</feature>
<feature type="binding site" evidence="14">
    <location>
        <position position="339"/>
    </location>
    <ligand>
        <name>Zn(2+)</name>
        <dbReference type="ChEBI" id="CHEBI:29105"/>
        <note>catalytic</note>
    </ligand>
</feature>
<comment type="similarity">
    <text evidence="1 14">Belongs to the class-II aminoacyl-tRNA synthetase family.</text>
</comment>
<dbReference type="SUPFAM" id="SSF55681">
    <property type="entry name" value="Class II aaRS and biotin synthetases"/>
    <property type="match status" value="1"/>
</dbReference>
<dbReference type="PROSITE" id="PS51880">
    <property type="entry name" value="TGS"/>
    <property type="match status" value="1"/>
</dbReference>
<comment type="subunit">
    <text evidence="2 14">Homodimer.</text>
</comment>
<dbReference type="InterPro" id="IPR012675">
    <property type="entry name" value="Beta-grasp_dom_sf"/>
</dbReference>
<feature type="domain" description="TGS" evidence="16">
    <location>
        <begin position="1"/>
        <end position="61"/>
    </location>
</feature>
<evidence type="ECO:0000256" key="6">
    <source>
        <dbReference type="ARBA" id="ARBA00022723"/>
    </source>
</evidence>
<dbReference type="NCBIfam" id="TIGR00418">
    <property type="entry name" value="thrS"/>
    <property type="match status" value="1"/>
</dbReference>
<dbReference type="InterPro" id="IPR036621">
    <property type="entry name" value="Anticodon-bd_dom_sf"/>
</dbReference>
<keyword evidence="7 14" id="KW-0547">Nucleotide-binding</keyword>
<evidence type="ECO:0000256" key="1">
    <source>
        <dbReference type="ARBA" id="ARBA00008226"/>
    </source>
</evidence>
<evidence type="ECO:0000256" key="8">
    <source>
        <dbReference type="ARBA" id="ARBA00022833"/>
    </source>
</evidence>
<dbReference type="AlphaFoldDB" id="A0A9X4XLG6"/>
<keyword evidence="5 14" id="KW-0436">Ligase</keyword>
<evidence type="ECO:0000256" key="7">
    <source>
        <dbReference type="ARBA" id="ARBA00022741"/>
    </source>
</evidence>
<evidence type="ECO:0000256" key="12">
    <source>
        <dbReference type="ARBA" id="ARBA00023146"/>
    </source>
</evidence>
<evidence type="ECO:0000256" key="5">
    <source>
        <dbReference type="ARBA" id="ARBA00022598"/>
    </source>
</evidence>
<gene>
    <name evidence="14 17" type="primary">thrS</name>
    <name evidence="17" type="ORF">GJ689_13970</name>
</gene>
<dbReference type="PROSITE" id="PS50862">
    <property type="entry name" value="AA_TRNA_LIGASE_II"/>
    <property type="match status" value="1"/>
</dbReference>
<keyword evidence="12 14" id="KW-0030">Aminoacyl-tRNA synthetase</keyword>
<dbReference type="FunFam" id="3.30.980.10:FF:000005">
    <property type="entry name" value="Threonyl-tRNA synthetase, mitochondrial"/>
    <property type="match status" value="1"/>
</dbReference>
<dbReference type="PRINTS" id="PR01047">
    <property type="entry name" value="TRNASYNTHTHR"/>
</dbReference>
<dbReference type="HAMAP" id="MF_00184">
    <property type="entry name" value="Thr_tRNA_synth"/>
    <property type="match status" value="1"/>
</dbReference>
<dbReference type="GO" id="GO:0004829">
    <property type="term" value="F:threonine-tRNA ligase activity"/>
    <property type="evidence" value="ECO:0007669"/>
    <property type="project" value="UniProtKB-UniRule"/>
</dbReference>
<dbReference type="PANTHER" id="PTHR11451">
    <property type="entry name" value="THREONINE-TRNA LIGASE"/>
    <property type="match status" value="1"/>
</dbReference>
<name>A0A9X4XLG6_9BRAD</name>
<dbReference type="GO" id="GO:0005524">
    <property type="term" value="F:ATP binding"/>
    <property type="evidence" value="ECO:0007669"/>
    <property type="project" value="UniProtKB-UniRule"/>
</dbReference>
<dbReference type="Gene3D" id="3.30.980.10">
    <property type="entry name" value="Threonyl-trna Synthetase, Chain A, domain 2"/>
    <property type="match status" value="1"/>
</dbReference>
<feature type="domain" description="Aminoacyl-transfer RNA synthetases class-II family profile" evidence="15">
    <location>
        <begin position="262"/>
        <end position="546"/>
    </location>
</feature>
<evidence type="ECO:0000256" key="4">
    <source>
        <dbReference type="ARBA" id="ARBA00022555"/>
    </source>
</evidence>
<proteinExistence type="inferred from homology"/>
<dbReference type="PANTHER" id="PTHR11451:SF44">
    <property type="entry name" value="THREONINE--TRNA LIGASE, CHLOROPLASTIC_MITOCHONDRIAL 2"/>
    <property type="match status" value="1"/>
</dbReference>
<comment type="catalytic activity">
    <reaction evidence="13 14">
        <text>tRNA(Thr) + L-threonine + ATP = L-threonyl-tRNA(Thr) + AMP + diphosphate + H(+)</text>
        <dbReference type="Rhea" id="RHEA:24624"/>
        <dbReference type="Rhea" id="RHEA-COMP:9670"/>
        <dbReference type="Rhea" id="RHEA-COMP:9704"/>
        <dbReference type="ChEBI" id="CHEBI:15378"/>
        <dbReference type="ChEBI" id="CHEBI:30616"/>
        <dbReference type="ChEBI" id="CHEBI:33019"/>
        <dbReference type="ChEBI" id="CHEBI:57926"/>
        <dbReference type="ChEBI" id="CHEBI:78442"/>
        <dbReference type="ChEBI" id="CHEBI:78534"/>
        <dbReference type="ChEBI" id="CHEBI:456215"/>
        <dbReference type="EC" id="6.1.1.3"/>
    </reaction>
</comment>
<dbReference type="FunFam" id="3.40.50.800:FF:000001">
    <property type="entry name" value="Threonine--tRNA ligase"/>
    <property type="match status" value="1"/>
</dbReference>
<dbReference type="FunFam" id="3.30.930.10:FF:000002">
    <property type="entry name" value="Threonine--tRNA ligase"/>
    <property type="match status" value="1"/>
</dbReference>